<accession>A0AA38YY73</accession>
<dbReference type="AlphaFoldDB" id="A0AA38YY73"/>
<evidence type="ECO:0000256" key="1">
    <source>
        <dbReference type="ARBA" id="ARBA00009995"/>
    </source>
</evidence>
<evidence type="ECO:0000256" key="2">
    <source>
        <dbReference type="ARBA" id="ARBA00022676"/>
    </source>
</evidence>
<dbReference type="SUPFAM" id="SSF53756">
    <property type="entry name" value="UDP-Glycosyltransferase/glycogen phosphorylase"/>
    <property type="match status" value="1"/>
</dbReference>
<protein>
    <recommendedName>
        <fullName evidence="5">Glycosyltransferase</fullName>
        <ecNumber evidence="5">2.4.1.-</ecNumber>
    </recommendedName>
</protein>
<proteinExistence type="inferred from homology"/>
<dbReference type="GO" id="GO:0035251">
    <property type="term" value="F:UDP-glucosyltransferase activity"/>
    <property type="evidence" value="ECO:0007669"/>
    <property type="project" value="InterPro"/>
</dbReference>
<sequence length="473" mass="51490">MKDTVVLYPSTGISHVIPMVEFGQHLLTHYPSFSITVLISTLPSDTASTAAYIASVAATTPSITFYHLPAVSYSNPASYPALCFEFMALNNNNLRQTLESMSQTSSIKAFIIDFFCNSSFAVSVNLNIPTYYFRPSGANALAVFLYLPTIDRNITKSLKDDLNMHLHVPGLPSIVASDMPLPFLDRTTKAYRYFIDSAEQMAKSSGIIVNTFELLESRALKAILEGLCTPDGPTPPIFCIGPSVLSSNRAGGGSSSDQQEWLSWLNLQPSQSVVFLSFGSMGQFSVEQLKEMATGLEKSGLRFLWVVRNPPSDEKEKNISDAPEPSLESFFPEGFLERTKDRGFVVKSWVAQVAVLNHGSVGGFVTHCGWSSVVESVCAGVPMVAWPLQAEQRIIRVFLVEELKGALAVNQSENGFVSATELENRVTELMDPEKGKPLRDRVTAMKDGAKAAIGEGGSSRVALAKLVGSFKRA</sequence>
<dbReference type="Pfam" id="PF00201">
    <property type="entry name" value="UDPGT"/>
    <property type="match status" value="1"/>
</dbReference>
<reference evidence="6 7" key="1">
    <citation type="journal article" date="2023" name="BMC Biotechnol.">
        <title>Vitis rotundifolia cv Carlos genome sequencing.</title>
        <authorList>
            <person name="Huff M."/>
            <person name="Hulse-Kemp A."/>
            <person name="Scheffler B."/>
            <person name="Youngblood R."/>
            <person name="Simpson S."/>
            <person name="Babiker E."/>
            <person name="Staton M."/>
        </authorList>
    </citation>
    <scope>NUCLEOTIDE SEQUENCE [LARGE SCALE GENOMIC DNA]</scope>
    <source>
        <tissue evidence="6">Leaf</tissue>
    </source>
</reference>
<evidence type="ECO:0000256" key="4">
    <source>
        <dbReference type="RuleBase" id="RU003718"/>
    </source>
</evidence>
<dbReference type="InterPro" id="IPR035595">
    <property type="entry name" value="UDP_glycos_trans_CS"/>
</dbReference>
<evidence type="ECO:0000256" key="3">
    <source>
        <dbReference type="ARBA" id="ARBA00022679"/>
    </source>
</evidence>
<dbReference type="FunFam" id="3.40.50.2000:FF:000020">
    <property type="entry name" value="Glycosyltransferase"/>
    <property type="match status" value="1"/>
</dbReference>
<dbReference type="InterPro" id="IPR050481">
    <property type="entry name" value="UDP-glycosyltransf_plant"/>
</dbReference>
<organism evidence="6 7">
    <name type="scientific">Vitis rotundifolia</name>
    <name type="common">Muscadine grape</name>
    <dbReference type="NCBI Taxonomy" id="103349"/>
    <lineage>
        <taxon>Eukaryota</taxon>
        <taxon>Viridiplantae</taxon>
        <taxon>Streptophyta</taxon>
        <taxon>Embryophyta</taxon>
        <taxon>Tracheophyta</taxon>
        <taxon>Spermatophyta</taxon>
        <taxon>Magnoliopsida</taxon>
        <taxon>eudicotyledons</taxon>
        <taxon>Gunneridae</taxon>
        <taxon>Pentapetalae</taxon>
        <taxon>rosids</taxon>
        <taxon>Vitales</taxon>
        <taxon>Vitaceae</taxon>
        <taxon>Viteae</taxon>
        <taxon>Vitis</taxon>
    </lineage>
</organism>
<dbReference type="EMBL" id="JARBHA010000016">
    <property type="protein sequence ID" value="KAJ9678900.1"/>
    <property type="molecule type" value="Genomic_DNA"/>
</dbReference>
<keyword evidence="3 4" id="KW-0808">Transferase</keyword>
<dbReference type="CDD" id="cd03784">
    <property type="entry name" value="GT1_Gtf-like"/>
    <property type="match status" value="1"/>
</dbReference>
<keyword evidence="2 4" id="KW-0328">Glycosyltransferase</keyword>
<evidence type="ECO:0000256" key="5">
    <source>
        <dbReference type="RuleBase" id="RU362057"/>
    </source>
</evidence>
<evidence type="ECO:0000313" key="7">
    <source>
        <dbReference type="Proteomes" id="UP001168098"/>
    </source>
</evidence>
<evidence type="ECO:0000313" key="6">
    <source>
        <dbReference type="EMBL" id="KAJ9678900.1"/>
    </source>
</evidence>
<comment type="caution">
    <text evidence="6">The sequence shown here is derived from an EMBL/GenBank/DDBJ whole genome shotgun (WGS) entry which is preliminary data.</text>
</comment>
<dbReference type="Proteomes" id="UP001168098">
    <property type="component" value="Unassembled WGS sequence"/>
</dbReference>
<dbReference type="PANTHER" id="PTHR48048:SF41">
    <property type="entry name" value="GLYCOSYLTRANSFERASE"/>
    <property type="match status" value="1"/>
</dbReference>
<dbReference type="PANTHER" id="PTHR48048">
    <property type="entry name" value="GLYCOSYLTRANSFERASE"/>
    <property type="match status" value="1"/>
</dbReference>
<dbReference type="EC" id="2.4.1.-" evidence="5"/>
<comment type="similarity">
    <text evidence="1 4">Belongs to the UDP-glycosyltransferase family.</text>
</comment>
<dbReference type="FunFam" id="3.40.50.2000:FF:000095">
    <property type="entry name" value="Glycosyltransferase"/>
    <property type="match status" value="1"/>
</dbReference>
<keyword evidence="7" id="KW-1185">Reference proteome</keyword>
<dbReference type="InterPro" id="IPR002213">
    <property type="entry name" value="UDP_glucos_trans"/>
</dbReference>
<gene>
    <name evidence="6" type="ORF">PVL29_020948</name>
</gene>
<dbReference type="PROSITE" id="PS00375">
    <property type="entry name" value="UDPGT"/>
    <property type="match status" value="1"/>
</dbReference>
<name>A0AA38YY73_VITRO</name>
<dbReference type="Gene3D" id="3.40.50.2000">
    <property type="entry name" value="Glycogen Phosphorylase B"/>
    <property type="match status" value="2"/>
</dbReference>